<feature type="non-terminal residue" evidence="1">
    <location>
        <position position="1"/>
    </location>
</feature>
<evidence type="ECO:0000313" key="2">
    <source>
        <dbReference type="Proteomes" id="UP000054324"/>
    </source>
</evidence>
<dbReference type="CTD" id="20329873"/>
<reference evidence="1 2" key="1">
    <citation type="submission" date="2013-11" db="EMBL/GenBank/DDBJ databases">
        <title>Opisthorchis viverrini - life in the bile duct.</title>
        <authorList>
            <person name="Young N.D."/>
            <person name="Nagarajan N."/>
            <person name="Lin S.J."/>
            <person name="Korhonen P.K."/>
            <person name="Jex A.R."/>
            <person name="Hall R.S."/>
            <person name="Safavi-Hemami H."/>
            <person name="Kaewkong W."/>
            <person name="Bertrand D."/>
            <person name="Gao S."/>
            <person name="Seet Q."/>
            <person name="Wongkham S."/>
            <person name="Teh B.T."/>
            <person name="Wongkham C."/>
            <person name="Intapan P.M."/>
            <person name="Maleewong W."/>
            <person name="Yang X."/>
            <person name="Hu M."/>
            <person name="Wang Z."/>
            <person name="Hofmann A."/>
            <person name="Sternberg P.W."/>
            <person name="Tan P."/>
            <person name="Wang J."/>
            <person name="Gasser R.B."/>
        </authorList>
    </citation>
    <scope>NUCLEOTIDE SEQUENCE [LARGE SCALE GENOMIC DNA]</scope>
</reference>
<gene>
    <name evidence="1" type="ORF">T265_15708</name>
</gene>
<dbReference type="RefSeq" id="XP_009177253.1">
    <property type="nucleotide sequence ID" value="XM_009178989.1"/>
</dbReference>
<proteinExistence type="predicted"/>
<dbReference type="OrthoDB" id="421226at2759"/>
<dbReference type="Proteomes" id="UP000054324">
    <property type="component" value="Unassembled WGS sequence"/>
</dbReference>
<dbReference type="KEGG" id="ovi:T265_15708"/>
<keyword evidence="2" id="KW-1185">Reference proteome</keyword>
<feature type="non-terminal residue" evidence="1">
    <location>
        <position position="105"/>
    </location>
</feature>
<dbReference type="EMBL" id="KL597392">
    <property type="protein sequence ID" value="KER18999.1"/>
    <property type="molecule type" value="Genomic_DNA"/>
</dbReference>
<dbReference type="AlphaFoldDB" id="A0A074ZUW4"/>
<dbReference type="GeneID" id="20329873"/>
<protein>
    <submittedName>
        <fullName evidence="1">Uncharacterized protein</fullName>
    </submittedName>
</protein>
<organism evidence="1 2">
    <name type="scientific">Opisthorchis viverrini</name>
    <name type="common">Southeast Asian liver fluke</name>
    <dbReference type="NCBI Taxonomy" id="6198"/>
    <lineage>
        <taxon>Eukaryota</taxon>
        <taxon>Metazoa</taxon>
        <taxon>Spiralia</taxon>
        <taxon>Lophotrochozoa</taxon>
        <taxon>Platyhelminthes</taxon>
        <taxon>Trematoda</taxon>
        <taxon>Digenea</taxon>
        <taxon>Opisthorchiida</taxon>
        <taxon>Opisthorchiata</taxon>
        <taxon>Opisthorchiidae</taxon>
        <taxon>Opisthorchis</taxon>
    </lineage>
</organism>
<sequence length="105" mass="11619">YIISRPSCPKAAIQENFFQRISGYCEDSVGSGVTNLLYLLIRQSVISGQSVVSAADPLQCLVSERKDSQKGTQQMYSERASACVWNMTSHTCLAFCDSPTKLFQK</sequence>
<accession>A0A074ZUW4</accession>
<name>A0A074ZUW4_OPIVI</name>
<evidence type="ECO:0000313" key="1">
    <source>
        <dbReference type="EMBL" id="KER18999.1"/>
    </source>
</evidence>